<organism evidence="1">
    <name type="scientific">Siphoviridae sp. ctgaY24</name>
    <dbReference type="NCBI Taxonomy" id="2827911"/>
    <lineage>
        <taxon>Viruses</taxon>
        <taxon>Duplodnaviria</taxon>
        <taxon>Heunggongvirae</taxon>
        <taxon>Uroviricota</taxon>
        <taxon>Caudoviricetes</taxon>
    </lineage>
</organism>
<protein>
    <submittedName>
        <fullName evidence="1">Uncharacterized protein</fullName>
    </submittedName>
</protein>
<evidence type="ECO:0000313" key="1">
    <source>
        <dbReference type="EMBL" id="DAF48012.1"/>
    </source>
</evidence>
<sequence>MTFLCSCLLLIFDFYQIYLSVVAIRYTERP</sequence>
<reference evidence="1" key="1">
    <citation type="journal article" date="2021" name="Proc. Natl. Acad. Sci. U.S.A.">
        <title>A Catalog of Tens of Thousands of Viruses from Human Metagenomes Reveals Hidden Associations with Chronic Diseases.</title>
        <authorList>
            <person name="Tisza M.J."/>
            <person name="Buck C.B."/>
        </authorList>
    </citation>
    <scope>NUCLEOTIDE SEQUENCE</scope>
    <source>
        <strain evidence="1">CtgaY24</strain>
    </source>
</reference>
<name>A0A8S5SAC7_9CAUD</name>
<proteinExistence type="predicted"/>
<accession>A0A8S5SAC7</accession>
<dbReference type="EMBL" id="BK032562">
    <property type="protein sequence ID" value="DAF48012.1"/>
    <property type="molecule type" value="Genomic_DNA"/>
</dbReference>